<reference evidence="1" key="3">
    <citation type="submission" date="2021-11" db="EMBL/GenBank/DDBJ databases">
        <authorList>
            <person name="Munson-Mcgee J."/>
            <person name="Field E."/>
            <person name="Bateson M."/>
            <person name="Rooney C."/>
            <person name="Stepanauskas R."/>
            <person name="Young M."/>
        </authorList>
    </citation>
    <scope>NUCLEOTIDE SEQUENCE</scope>
    <source>
        <strain evidence="1">SCGC AB-777_F03</strain>
    </source>
</reference>
<dbReference type="EMBL" id="QEFP02000003">
    <property type="protein sequence ID" value="MCC5446891.1"/>
    <property type="molecule type" value="Genomic_DNA"/>
</dbReference>
<reference evidence="1" key="2">
    <citation type="submission" date="2017-05" db="EMBL/GenBank/DDBJ databases">
        <authorList>
            <person name="Munson-Mcgee J.H."/>
        </authorList>
    </citation>
    <scope>NUCLEOTIDE SEQUENCE</scope>
    <source>
        <strain evidence="1">SCGC AB-777_F03</strain>
    </source>
</reference>
<organism evidence="1 2">
    <name type="scientific">Nanobsidianus stetteri</name>
    <dbReference type="NCBI Taxonomy" id="1294122"/>
    <lineage>
        <taxon>Archaea</taxon>
        <taxon>Nanobdellota</taxon>
        <taxon>Candidatus Nanoarchaeia</taxon>
        <taxon>Nanoarchaeales</taxon>
        <taxon>Nanopusillaceae</taxon>
        <taxon>Candidatus Nanobsidianus</taxon>
    </lineage>
</organism>
<gene>
    <name evidence="1" type="ORF">DDW03_000525</name>
</gene>
<comment type="caution">
    <text evidence="1">The sequence shown here is derived from an EMBL/GenBank/DDBJ whole genome shotgun (WGS) entry which is preliminary data.</text>
</comment>
<protein>
    <submittedName>
        <fullName evidence="1">Uncharacterized protein</fullName>
    </submittedName>
</protein>
<sequence>MNFRYYYIVMSEDKLADIIKNSFEEAIEYFNKNGIKVEGLKLTILESPELLIQKYGKDKINENTGGTYDPGAKEIYIIKNHIKNFADKVSKSMNESSIGNLFTISRNEVLWPVYKNDNDIEKAIAKADAESILIHEIGHHIVGSGDWKTSFVEFLVYFYKNELYKYPEVYKIMERNTKKCKKIYTRKNPPSYLPYSLGYCFANDLIYAYEYILNKNKESPKLNIKDMIEKFKHFSEEDGIKITKMVNTLLKDYINIKSMLNIKANMLSCLLEKLPNIMDNINS</sequence>
<accession>A0AAE3JHF9</accession>
<reference evidence="1" key="1">
    <citation type="journal article" date="2015" name="Appl. Environ. Microbiol.">
        <title>Nanoarchaeota, Their Sulfolobales Host, and Nanoarchaeota Virus Distribution across Yellowstone National Park Hot Springs.</title>
        <authorList>
            <person name="Munson-McGee J.H."/>
            <person name="Field E.K."/>
            <person name="Bateson M."/>
            <person name="Rooney C."/>
            <person name="Stepanauskas R."/>
            <person name="Young M.J."/>
        </authorList>
    </citation>
    <scope>NUCLEOTIDE SEQUENCE</scope>
    <source>
        <strain evidence="1">SCGC AB-777_F03</strain>
    </source>
</reference>
<evidence type="ECO:0000313" key="1">
    <source>
        <dbReference type="EMBL" id="MCC5446891.1"/>
    </source>
</evidence>
<dbReference type="AlphaFoldDB" id="A0AAE3JHF9"/>
<dbReference type="RefSeq" id="WP_228615107.1">
    <property type="nucleotide sequence ID" value="NZ_QEFP02000003.1"/>
</dbReference>
<dbReference type="Proteomes" id="UP000245509">
    <property type="component" value="Unassembled WGS sequence"/>
</dbReference>
<evidence type="ECO:0000313" key="2">
    <source>
        <dbReference type="Proteomes" id="UP000245509"/>
    </source>
</evidence>
<proteinExistence type="predicted"/>
<name>A0AAE3JHF9_NANST</name>